<dbReference type="EMBL" id="CP032412">
    <property type="protein sequence ID" value="AYB43907.1"/>
    <property type="molecule type" value="Genomic_DNA"/>
</dbReference>
<reference evidence="1 2" key="1">
    <citation type="submission" date="2018-09" db="EMBL/GenBank/DDBJ databases">
        <title>Genome Sequence of Paenibacillus lautus Strain E7593-69, Azo Dye-Degrading Bacteria, Isolated from Commercial Tattoo Inks.</title>
        <authorList>
            <person name="Nho S.W."/>
            <person name="Kim S.-J."/>
            <person name="Kweon O."/>
            <person name="Cerniglia C.E."/>
        </authorList>
    </citation>
    <scope>NUCLEOTIDE SEQUENCE [LARGE SCALE GENOMIC DNA]</scope>
    <source>
        <strain evidence="1 2">E7593-69</strain>
    </source>
</reference>
<dbReference type="AlphaFoldDB" id="A0A385TN84"/>
<name>A0A385TN84_PAELA</name>
<sequence length="59" mass="6893">MLQHGRKNVLKDSVIYRVDGGKCMKRMNLVHMTDLCKHMNESFGLPMVIVNRMIECNTR</sequence>
<evidence type="ECO:0000313" key="1">
    <source>
        <dbReference type="EMBL" id="AYB43907.1"/>
    </source>
</evidence>
<proteinExistence type="predicted"/>
<keyword evidence="2" id="KW-1185">Reference proteome</keyword>
<dbReference type="Proteomes" id="UP000266552">
    <property type="component" value="Chromosome"/>
</dbReference>
<protein>
    <submittedName>
        <fullName evidence="1">Uncharacterized protein</fullName>
    </submittedName>
</protein>
<evidence type="ECO:0000313" key="2">
    <source>
        <dbReference type="Proteomes" id="UP000266552"/>
    </source>
</evidence>
<gene>
    <name evidence="1" type="ORF">D5F53_11640</name>
</gene>
<dbReference type="KEGG" id="plw:D5F53_11640"/>
<accession>A0A385TN84</accession>
<organism evidence="1 2">
    <name type="scientific">Paenibacillus lautus</name>
    <name type="common">Bacillus lautus</name>
    <dbReference type="NCBI Taxonomy" id="1401"/>
    <lineage>
        <taxon>Bacteria</taxon>
        <taxon>Bacillati</taxon>
        <taxon>Bacillota</taxon>
        <taxon>Bacilli</taxon>
        <taxon>Bacillales</taxon>
        <taxon>Paenibacillaceae</taxon>
        <taxon>Paenibacillus</taxon>
    </lineage>
</organism>